<comment type="caution">
    <text evidence="1">The sequence shown here is derived from an EMBL/GenBank/DDBJ whole genome shotgun (WGS) entry which is preliminary data.</text>
</comment>
<evidence type="ECO:0000313" key="2">
    <source>
        <dbReference type="Proteomes" id="UP001279734"/>
    </source>
</evidence>
<dbReference type="EMBL" id="BSYO01000017">
    <property type="protein sequence ID" value="GMH16872.1"/>
    <property type="molecule type" value="Genomic_DNA"/>
</dbReference>
<evidence type="ECO:0000313" key="1">
    <source>
        <dbReference type="EMBL" id="GMH16872.1"/>
    </source>
</evidence>
<organism evidence="1 2">
    <name type="scientific">Nepenthes gracilis</name>
    <name type="common">Slender pitcher plant</name>
    <dbReference type="NCBI Taxonomy" id="150966"/>
    <lineage>
        <taxon>Eukaryota</taxon>
        <taxon>Viridiplantae</taxon>
        <taxon>Streptophyta</taxon>
        <taxon>Embryophyta</taxon>
        <taxon>Tracheophyta</taxon>
        <taxon>Spermatophyta</taxon>
        <taxon>Magnoliopsida</taxon>
        <taxon>eudicotyledons</taxon>
        <taxon>Gunneridae</taxon>
        <taxon>Pentapetalae</taxon>
        <taxon>Caryophyllales</taxon>
        <taxon>Nepenthaceae</taxon>
        <taxon>Nepenthes</taxon>
    </lineage>
</organism>
<name>A0AAD3XTA7_NEPGR</name>
<protein>
    <submittedName>
        <fullName evidence="1">Uncharacterized protein</fullName>
    </submittedName>
</protein>
<keyword evidence="2" id="KW-1185">Reference proteome</keyword>
<reference evidence="1" key="1">
    <citation type="submission" date="2023-05" db="EMBL/GenBank/DDBJ databases">
        <title>Nepenthes gracilis genome sequencing.</title>
        <authorList>
            <person name="Fukushima K."/>
        </authorList>
    </citation>
    <scope>NUCLEOTIDE SEQUENCE</scope>
    <source>
        <strain evidence="1">SING2019-196</strain>
    </source>
</reference>
<sequence>MERLHFARVCVEVSKNAHLPKKIRVNTGVKDSTLSVDIQVNYHSRPKPRAIGRTASLKGTRRVKEGYKPNEFLKPDVASQLVNLLLCINSQSYDLWIAALVYRCYCRVEWTPKVKDVRFLHFYCNGLGDCGLWFKECNLVGLCCTVICVELNAGPLWYDDMVGANVDVLSWFWYRSILALKCFVARANLWGLAAVVVHFADG</sequence>
<gene>
    <name evidence="1" type="ORF">Nepgr_018713</name>
</gene>
<proteinExistence type="predicted"/>
<dbReference type="AlphaFoldDB" id="A0AAD3XTA7"/>
<accession>A0AAD3XTA7</accession>
<dbReference type="Proteomes" id="UP001279734">
    <property type="component" value="Unassembled WGS sequence"/>
</dbReference>